<name>A0A8X7SXP8_9BASI</name>
<evidence type="ECO:0000256" key="1">
    <source>
        <dbReference type="SAM" id="MobiDB-lite"/>
    </source>
</evidence>
<gene>
    <name evidence="2" type="ORF">A4X06_0g3721</name>
</gene>
<dbReference type="Proteomes" id="UP000077684">
    <property type="component" value="Unassembled WGS sequence"/>
</dbReference>
<feature type="region of interest" description="Disordered" evidence="1">
    <location>
        <begin position="294"/>
        <end position="336"/>
    </location>
</feature>
<dbReference type="EMBL" id="LWDE02000354">
    <property type="protein sequence ID" value="KAE8248434.1"/>
    <property type="molecule type" value="Genomic_DNA"/>
</dbReference>
<feature type="compositionally biased region" description="Polar residues" evidence="1">
    <location>
        <begin position="304"/>
        <end position="328"/>
    </location>
</feature>
<keyword evidence="3" id="KW-1185">Reference proteome</keyword>
<reference evidence="2" key="2">
    <citation type="journal article" date="2019" name="IMA Fungus">
        <title>Genome sequencing and comparison of five Tilletia species to identify candidate genes for the detection of regulated species infecting wheat.</title>
        <authorList>
            <person name="Nguyen H.D.T."/>
            <person name="Sultana T."/>
            <person name="Kesanakurti P."/>
            <person name="Hambleton S."/>
        </authorList>
    </citation>
    <scope>NUCLEOTIDE SEQUENCE</scope>
    <source>
        <strain evidence="2">DAOMC 236426</strain>
    </source>
</reference>
<accession>A0A8X7SXP8</accession>
<organism evidence="2 3">
    <name type="scientific">Tilletia controversa</name>
    <name type="common">dwarf bunt fungus</name>
    <dbReference type="NCBI Taxonomy" id="13291"/>
    <lineage>
        <taxon>Eukaryota</taxon>
        <taxon>Fungi</taxon>
        <taxon>Dikarya</taxon>
        <taxon>Basidiomycota</taxon>
        <taxon>Ustilaginomycotina</taxon>
        <taxon>Exobasidiomycetes</taxon>
        <taxon>Tilletiales</taxon>
        <taxon>Tilletiaceae</taxon>
        <taxon>Tilletia</taxon>
    </lineage>
</organism>
<dbReference type="AlphaFoldDB" id="A0A8X7SXP8"/>
<reference evidence="2" key="1">
    <citation type="submission" date="2016-04" db="EMBL/GenBank/DDBJ databases">
        <authorList>
            <person name="Nguyen H.D."/>
            <person name="Samba Siva P."/>
            <person name="Cullis J."/>
            <person name="Levesque C.A."/>
            <person name="Hambleton S."/>
        </authorList>
    </citation>
    <scope>NUCLEOTIDE SEQUENCE</scope>
    <source>
        <strain evidence="2">DAOMC 236426</strain>
    </source>
</reference>
<proteinExistence type="predicted"/>
<feature type="region of interest" description="Disordered" evidence="1">
    <location>
        <begin position="35"/>
        <end position="58"/>
    </location>
</feature>
<evidence type="ECO:0000313" key="2">
    <source>
        <dbReference type="EMBL" id="KAE8248434.1"/>
    </source>
</evidence>
<comment type="caution">
    <text evidence="2">The sequence shown here is derived from an EMBL/GenBank/DDBJ whole genome shotgun (WGS) entry which is preliminary data.</text>
</comment>
<sequence>MASPNAPTEMSSLFANELRPLWSVAEMSPTCSSVPATDMAVSDSKEQPATTLGNRFGSRGKASRRASVALLAADPSNDLPVRFTMDPVLLKPAMQSCLKNPFRLSLPNCSSLAPFSTNQASAAASGLPYPSQSIVFPSEADTRAHAFAQQMVEQSESLIGITSSQHAVHQHYDLSRERAAILESEDGRRASDPDVATNFETELFHWAEQEDILAQDSDRLFPSEFPRSVSGASSIGSCASNSPSDFDEGYRADVESPMIDRDQHRIGTRIHTQAGARNKLRARAMAGQGWAYLRAKQPSDTRSDTSTLVEDQWNQKGRNLEQASTVGSPGNEDEPLIKTPRFSLLTEVVPRIGSPTHDLQISLIPTFGSPAEEDEPLIKTPRFSLLTEVVPRIGSPTHECEINPIPCPTRLQSRRPSSMRLRNLPDATIWAPAEIEVNGKNLVGRNMKAAAVYDPRKDSATRTSLPGKVTSEANETATCDNGITAVASPSPMSGELMFDAGEVNPPPPTPLRGTRIRGPNRVRVATLNAMALKGYMMPDASAHEGTTMNAHSKQVGPGADLHAYEISTTG</sequence>
<evidence type="ECO:0000313" key="3">
    <source>
        <dbReference type="Proteomes" id="UP000077684"/>
    </source>
</evidence>
<protein>
    <submittedName>
        <fullName evidence="2">Uncharacterized protein</fullName>
    </submittedName>
</protein>